<evidence type="ECO:0008006" key="3">
    <source>
        <dbReference type="Google" id="ProtNLM"/>
    </source>
</evidence>
<keyword evidence="2" id="KW-1185">Reference proteome</keyword>
<reference evidence="1" key="1">
    <citation type="submission" date="2018-11" db="EMBL/GenBank/DDBJ databases">
        <authorList>
            <person name="Alioto T."/>
            <person name="Alioto T."/>
        </authorList>
    </citation>
    <scope>NUCLEOTIDE SEQUENCE</scope>
</reference>
<accession>A0A8B6BK07</accession>
<dbReference type="AlphaFoldDB" id="A0A8B6BK07"/>
<organism evidence="1 2">
    <name type="scientific">Mytilus galloprovincialis</name>
    <name type="common">Mediterranean mussel</name>
    <dbReference type="NCBI Taxonomy" id="29158"/>
    <lineage>
        <taxon>Eukaryota</taxon>
        <taxon>Metazoa</taxon>
        <taxon>Spiralia</taxon>
        <taxon>Lophotrochozoa</taxon>
        <taxon>Mollusca</taxon>
        <taxon>Bivalvia</taxon>
        <taxon>Autobranchia</taxon>
        <taxon>Pteriomorphia</taxon>
        <taxon>Mytilida</taxon>
        <taxon>Mytiloidea</taxon>
        <taxon>Mytilidae</taxon>
        <taxon>Mytilinae</taxon>
        <taxon>Mytilus</taxon>
    </lineage>
</organism>
<evidence type="ECO:0000313" key="1">
    <source>
        <dbReference type="EMBL" id="VDH92037.1"/>
    </source>
</evidence>
<proteinExistence type="predicted"/>
<evidence type="ECO:0000313" key="2">
    <source>
        <dbReference type="Proteomes" id="UP000596742"/>
    </source>
</evidence>
<dbReference type="Proteomes" id="UP000596742">
    <property type="component" value="Unassembled WGS sequence"/>
</dbReference>
<name>A0A8B6BK07_MYTGA</name>
<protein>
    <recommendedName>
        <fullName evidence="3">Peptidase A2 domain-containing protein</fullName>
    </recommendedName>
</protein>
<dbReference type="EMBL" id="UYJE01000298">
    <property type="protein sequence ID" value="VDH92037.1"/>
    <property type="molecule type" value="Genomic_DNA"/>
</dbReference>
<dbReference type="InterPro" id="IPR021109">
    <property type="entry name" value="Peptidase_aspartic_dom_sf"/>
</dbReference>
<dbReference type="OrthoDB" id="5535068at2759"/>
<gene>
    <name evidence="1" type="ORF">MGAL_10B041737</name>
</gene>
<sequence length="149" mass="16726">MAANFERDEPDRRKLSVASGQFDDAEINLLESAFLDEYVAVNPYIDITSVIVVIDRVRAVTLRVPIVIEDDYLNVVIDTGAEVTVMSQGKFFKIPENRRPQIYRAERNLVVAEAGKKMPSLGMADVSCQICPLDFIWSVYIAPIGDEML</sequence>
<comment type="caution">
    <text evidence="1">The sequence shown here is derived from an EMBL/GenBank/DDBJ whole genome shotgun (WGS) entry which is preliminary data.</text>
</comment>
<dbReference type="SUPFAM" id="SSF50630">
    <property type="entry name" value="Acid proteases"/>
    <property type="match status" value="1"/>
</dbReference>